<dbReference type="AlphaFoldDB" id="A0A0D2CD12"/>
<reference evidence="1 2" key="1">
    <citation type="submission" date="2015-01" db="EMBL/GenBank/DDBJ databases">
        <title>The Genome Sequence of Exophiala oligosperma CBS72588.</title>
        <authorList>
            <consortium name="The Broad Institute Genomics Platform"/>
            <person name="Cuomo C."/>
            <person name="de Hoog S."/>
            <person name="Gorbushina A."/>
            <person name="Stielow B."/>
            <person name="Teixiera M."/>
            <person name="Abouelleil A."/>
            <person name="Chapman S.B."/>
            <person name="Priest M."/>
            <person name="Young S.K."/>
            <person name="Wortman J."/>
            <person name="Nusbaum C."/>
            <person name="Birren B."/>
        </authorList>
    </citation>
    <scope>NUCLEOTIDE SEQUENCE [LARGE SCALE GENOMIC DNA]</scope>
    <source>
        <strain evidence="1 2">CBS 72588</strain>
    </source>
</reference>
<dbReference type="VEuPathDB" id="FungiDB:PV06_00464"/>
<protein>
    <submittedName>
        <fullName evidence="1">Uncharacterized protein</fullName>
    </submittedName>
</protein>
<evidence type="ECO:0000313" key="2">
    <source>
        <dbReference type="Proteomes" id="UP000053342"/>
    </source>
</evidence>
<dbReference type="EMBL" id="KN847332">
    <property type="protein sequence ID" value="KIW47802.1"/>
    <property type="molecule type" value="Genomic_DNA"/>
</dbReference>
<sequence>MRFFTSIFVSSVARHGDFCYSGTESPRTSTRFFLARCRVSIVVCGCVCKCHATESQDTLLVAMKQIPCPKGYEWEEIQRLRHMGRPPEARRYGYWTCRGIEAW</sequence>
<accession>A0A0D2CD12</accession>
<dbReference type="GeneID" id="27352538"/>
<dbReference type="Proteomes" id="UP000053342">
    <property type="component" value="Unassembled WGS sequence"/>
</dbReference>
<gene>
    <name evidence="1" type="ORF">PV06_00464</name>
</gene>
<proteinExistence type="predicted"/>
<evidence type="ECO:0000313" key="1">
    <source>
        <dbReference type="EMBL" id="KIW47802.1"/>
    </source>
</evidence>
<dbReference type="HOGENOM" id="CLU_2263748_0_0_1"/>
<name>A0A0D2CD12_9EURO</name>
<organism evidence="1 2">
    <name type="scientific">Exophiala oligosperma</name>
    <dbReference type="NCBI Taxonomy" id="215243"/>
    <lineage>
        <taxon>Eukaryota</taxon>
        <taxon>Fungi</taxon>
        <taxon>Dikarya</taxon>
        <taxon>Ascomycota</taxon>
        <taxon>Pezizomycotina</taxon>
        <taxon>Eurotiomycetes</taxon>
        <taxon>Chaetothyriomycetidae</taxon>
        <taxon>Chaetothyriales</taxon>
        <taxon>Herpotrichiellaceae</taxon>
        <taxon>Exophiala</taxon>
    </lineage>
</organism>
<dbReference type="RefSeq" id="XP_016268018.1">
    <property type="nucleotide sequence ID" value="XM_016400965.1"/>
</dbReference>
<keyword evidence="2" id="KW-1185">Reference proteome</keyword>